<reference evidence="2 3" key="1">
    <citation type="submission" date="2018-01" db="EMBL/GenBank/DDBJ databases">
        <title>Whole genome analyses suggest that Burkholderia sensu lato contains two further novel genera in the rhizoxinica-symbiotica group Mycetohabitans gen. nov., and Trinickia gen. nov.: implications for the evolution of diazotrophy and nodulation in the Burkholderiaceae.</title>
        <authorList>
            <person name="Estrada-de los Santos P."/>
            <person name="Palmer M."/>
            <person name="Chavez-Ramirez B."/>
            <person name="Beukes C."/>
            <person name="Steenkamp E.T."/>
            <person name="Hirsch A.M."/>
            <person name="Manyaka P."/>
            <person name="Maluk M."/>
            <person name="Lafos M."/>
            <person name="Crook M."/>
            <person name="Gross E."/>
            <person name="Simon M.F."/>
            <person name="Bueno dos Reis Junior F."/>
            <person name="Poole P.S."/>
            <person name="Venter S.N."/>
            <person name="James E.K."/>
        </authorList>
    </citation>
    <scope>NUCLEOTIDE SEQUENCE [LARGE SCALE GENOMIC DNA]</scope>
    <source>
        <strain evidence="2 3">JPY 581</strain>
    </source>
</reference>
<dbReference type="EMBL" id="PNYC01000023">
    <property type="protein sequence ID" value="PMS32168.1"/>
    <property type="molecule type" value="Genomic_DNA"/>
</dbReference>
<sequence>MQVTLIFRLQQAALPSQVEHLRYLWKIAKLLEPFGFPMQEWYPLAATPKKSLATPAFDRDGPTPAAVEMLRAEDRKDRTTDYRITSVWNGKQKAGGSAFYVSFSTDGNFPICVFKLQFQNPETLDNAKKAQQLIIGLLDVWPAAAGIEVGPLKYYTTRKVFRDKPGAGWMLYLAKIVTAEQLPEAAELLPVMEGDKQRGTIIVSIANEVFSADNPEHMKIANAIEVRLADQDLLCR</sequence>
<organism evidence="2 3">
    <name type="scientific">Trinickia symbiotica</name>
    <dbReference type="NCBI Taxonomy" id="863227"/>
    <lineage>
        <taxon>Bacteria</taxon>
        <taxon>Pseudomonadati</taxon>
        <taxon>Pseudomonadota</taxon>
        <taxon>Betaproteobacteria</taxon>
        <taxon>Burkholderiales</taxon>
        <taxon>Burkholderiaceae</taxon>
        <taxon>Trinickia</taxon>
    </lineage>
</organism>
<name>A0A2N7WRS9_9BURK</name>
<dbReference type="OrthoDB" id="8718152at2"/>
<evidence type="ECO:0000259" key="1">
    <source>
        <dbReference type="Pfam" id="PF15579"/>
    </source>
</evidence>
<feature type="domain" description="Immunity protein 52" evidence="1">
    <location>
        <begin position="32"/>
        <end position="234"/>
    </location>
</feature>
<keyword evidence="3" id="KW-1185">Reference proteome</keyword>
<dbReference type="Proteomes" id="UP000235777">
    <property type="component" value="Unassembled WGS sequence"/>
</dbReference>
<dbReference type="RefSeq" id="WP_018441766.1">
    <property type="nucleotide sequence ID" value="NZ_KB890179.1"/>
</dbReference>
<protein>
    <recommendedName>
        <fullName evidence="1">Immunity protein 52 domain-containing protein</fullName>
    </recommendedName>
</protein>
<dbReference type="Pfam" id="PF15579">
    <property type="entry name" value="Imm52"/>
    <property type="match status" value="1"/>
</dbReference>
<accession>A0A2N7WRS9</accession>
<gene>
    <name evidence="2" type="ORF">C0Z20_27145</name>
</gene>
<dbReference type="AlphaFoldDB" id="A0A2N7WRS9"/>
<dbReference type="InterPro" id="IPR028969">
    <property type="entry name" value="Imm52"/>
</dbReference>
<evidence type="ECO:0000313" key="3">
    <source>
        <dbReference type="Proteomes" id="UP000235777"/>
    </source>
</evidence>
<dbReference type="STRING" id="863227.GCA_000373005_03188"/>
<comment type="caution">
    <text evidence="2">The sequence shown here is derived from an EMBL/GenBank/DDBJ whole genome shotgun (WGS) entry which is preliminary data.</text>
</comment>
<proteinExistence type="predicted"/>
<evidence type="ECO:0000313" key="2">
    <source>
        <dbReference type="EMBL" id="PMS32168.1"/>
    </source>
</evidence>